<dbReference type="Pfam" id="PF04127">
    <property type="entry name" value="DFP"/>
    <property type="match status" value="1"/>
</dbReference>
<evidence type="ECO:0000313" key="3">
    <source>
        <dbReference type="Proteomes" id="UP000232145"/>
    </source>
</evidence>
<dbReference type="OrthoDB" id="9802554at2"/>
<name>A0A2N0ALH8_9LEPT</name>
<feature type="domain" description="DNA/pantothenate metabolism flavoprotein C-terminal" evidence="1">
    <location>
        <begin position="4"/>
        <end position="222"/>
    </location>
</feature>
<proteinExistence type="predicted"/>
<dbReference type="InterPro" id="IPR007085">
    <property type="entry name" value="DNA/pantothenate-metab_flavo_C"/>
</dbReference>
<dbReference type="EMBL" id="NPDX01000001">
    <property type="protein sequence ID" value="PJZ85154.1"/>
    <property type="molecule type" value="Genomic_DNA"/>
</dbReference>
<accession>A0A2N0ALH8</accession>
<organism evidence="2 3">
    <name type="scientific">Leptospira harrisiae</name>
    <dbReference type="NCBI Taxonomy" id="2023189"/>
    <lineage>
        <taxon>Bacteria</taxon>
        <taxon>Pseudomonadati</taxon>
        <taxon>Spirochaetota</taxon>
        <taxon>Spirochaetia</taxon>
        <taxon>Leptospirales</taxon>
        <taxon>Leptospiraceae</taxon>
        <taxon>Leptospira</taxon>
    </lineage>
</organism>
<reference evidence="2 3" key="1">
    <citation type="submission" date="2017-07" db="EMBL/GenBank/DDBJ databases">
        <title>Leptospira spp. isolated from tropical soils.</title>
        <authorList>
            <person name="Thibeaux R."/>
            <person name="Iraola G."/>
            <person name="Ferres I."/>
            <person name="Bierque E."/>
            <person name="Girault D."/>
            <person name="Soupe-Gilbert M.-E."/>
            <person name="Picardeau M."/>
            <person name="Goarant C."/>
        </authorList>
    </citation>
    <scope>NUCLEOTIDE SEQUENCE [LARGE SCALE GENOMIC DNA]</scope>
    <source>
        <strain evidence="2 3">FH2-B-A1</strain>
    </source>
</reference>
<dbReference type="GO" id="GO:0015937">
    <property type="term" value="P:coenzyme A biosynthetic process"/>
    <property type="evidence" value="ECO:0007669"/>
    <property type="project" value="UniProtKB-ARBA"/>
</dbReference>
<dbReference type="RefSeq" id="WP_100742066.1">
    <property type="nucleotide sequence ID" value="NZ_NPDW01000001.1"/>
</dbReference>
<evidence type="ECO:0000259" key="1">
    <source>
        <dbReference type="Pfam" id="PF04127"/>
    </source>
</evidence>
<protein>
    <submittedName>
        <fullName evidence="2">DNA/pantothenate metabolism flavoprotein</fullName>
    </submittedName>
</protein>
<evidence type="ECO:0000313" key="2">
    <source>
        <dbReference type="EMBL" id="PJZ85154.1"/>
    </source>
</evidence>
<gene>
    <name evidence="2" type="ORF">CH364_02495</name>
</gene>
<dbReference type="AlphaFoldDB" id="A0A2N0ALH8"/>
<dbReference type="Proteomes" id="UP000232145">
    <property type="component" value="Unassembled WGS sequence"/>
</dbReference>
<dbReference type="GO" id="GO:0003824">
    <property type="term" value="F:catalytic activity"/>
    <property type="evidence" value="ECO:0007669"/>
    <property type="project" value="UniProtKB-ARBA"/>
</dbReference>
<dbReference type="InterPro" id="IPR035929">
    <property type="entry name" value="CoaB-like_sf"/>
</dbReference>
<comment type="caution">
    <text evidence="2">The sequence shown here is derived from an EMBL/GenBank/DDBJ whole genome shotgun (WGS) entry which is preliminary data.</text>
</comment>
<sequence>MNLKFKRVIVTSGPTREWIDPVRYISNASSGKMGFEIASAFLKYPVEVVYIHGNTLERYTHVNGAIRNIEVETTIQLRDAVLSEITNDSLLVMAAAPADFRPIMTAEHKIKKEKTSEGTKGLLLELEENPDVLKQVTEYVTEHKIFNSLRVGFAAETRELERHAKDKLVRKGLNYIVGNYVGSGKGFGEVESTVRIFGVSGLEKEIGPLPKEKIAEELVSFLVSV</sequence>
<keyword evidence="3" id="KW-1185">Reference proteome</keyword>
<dbReference type="Gene3D" id="3.40.50.10300">
    <property type="entry name" value="CoaB-like"/>
    <property type="match status" value="1"/>
</dbReference>
<dbReference type="SUPFAM" id="SSF102645">
    <property type="entry name" value="CoaB-like"/>
    <property type="match status" value="1"/>
</dbReference>